<dbReference type="AlphaFoldDB" id="A0A8B6DP54"/>
<keyword evidence="2" id="KW-1185">Reference proteome</keyword>
<sequence>MVQVLAEPGHVRHGFSYVGQFNHDFGRITGIAATIKGKILLCDYDKKHLILVDHLGNYLKKLNLDSEPYDVAITSQNIGYITQPKSRTVIQVDPDRMVELFQSTCNLPTKIDNIATMDSPTDICSDDYNHVYVSGQGSNNIHRIESYIEEDSRNGSQTTKWRDSDIPLDTDQGIKEPVALCFNQDYTIISFPETEKHTILSTFGLLLGKPTENFKFCISHKIQFDFDHRLRAKSSLCSVPYFLSTRVDIRRKVHGERKVTVDMMRKVNSNTGIVLTIGTVICTNCRKKLTKTGKETEEIKEQMKNANIEGVQTRKRKLNYLSITTGVHSQNSNLDMSSQELSSQATDASVVNIGKLEKLNDFLQTAGCSPVKYLQSSFTDCSERSQRRYIQKAKDCVDLVLSTICPGEGDLLAEVLFPSTNDQKNQMLAADPLLMALTDSFNKAETWTLRQQLLSIISKDKSFDEVSMLIPGLTRYRYYMSRHHEESEGCGMPILVKDTKRQKIDEGTLENFIDFITSSHIVKDLPFGEKTLKLSTGEIIKTPNVIRAIAPSSIVQTIQTVL</sequence>
<dbReference type="Proteomes" id="UP000596742">
    <property type="component" value="Unassembled WGS sequence"/>
</dbReference>
<protein>
    <submittedName>
        <fullName evidence="1">Uncharacterized protein</fullName>
    </submittedName>
</protein>
<evidence type="ECO:0000313" key="2">
    <source>
        <dbReference type="Proteomes" id="UP000596742"/>
    </source>
</evidence>
<organism evidence="1 2">
    <name type="scientific">Mytilus galloprovincialis</name>
    <name type="common">Mediterranean mussel</name>
    <dbReference type="NCBI Taxonomy" id="29158"/>
    <lineage>
        <taxon>Eukaryota</taxon>
        <taxon>Metazoa</taxon>
        <taxon>Spiralia</taxon>
        <taxon>Lophotrochozoa</taxon>
        <taxon>Mollusca</taxon>
        <taxon>Bivalvia</taxon>
        <taxon>Autobranchia</taxon>
        <taxon>Pteriomorphia</taxon>
        <taxon>Mytilida</taxon>
        <taxon>Mytiloidea</taxon>
        <taxon>Mytilidae</taxon>
        <taxon>Mytilinae</taxon>
        <taxon>Mytilus</taxon>
    </lineage>
</organism>
<reference evidence="1" key="1">
    <citation type="submission" date="2018-11" db="EMBL/GenBank/DDBJ databases">
        <authorList>
            <person name="Alioto T."/>
            <person name="Alioto T."/>
        </authorList>
    </citation>
    <scope>NUCLEOTIDE SEQUENCE</scope>
</reference>
<gene>
    <name evidence="1" type="ORF">MGAL_10B034561</name>
</gene>
<name>A0A8B6DP54_MYTGA</name>
<dbReference type="Gene3D" id="2.120.10.30">
    <property type="entry name" value="TolB, C-terminal domain"/>
    <property type="match status" value="1"/>
</dbReference>
<evidence type="ECO:0000313" key="1">
    <source>
        <dbReference type="EMBL" id="VDI21525.1"/>
    </source>
</evidence>
<accession>A0A8B6DP54</accession>
<dbReference type="SUPFAM" id="SSF101898">
    <property type="entry name" value="NHL repeat"/>
    <property type="match status" value="1"/>
</dbReference>
<dbReference type="InterPro" id="IPR011042">
    <property type="entry name" value="6-blade_b-propeller_TolB-like"/>
</dbReference>
<dbReference type="EMBL" id="UYJE01003686">
    <property type="protein sequence ID" value="VDI21525.1"/>
    <property type="molecule type" value="Genomic_DNA"/>
</dbReference>
<dbReference type="OrthoDB" id="6081500at2759"/>
<proteinExistence type="predicted"/>
<comment type="caution">
    <text evidence="1">The sequence shown here is derived from an EMBL/GenBank/DDBJ whole genome shotgun (WGS) entry which is preliminary data.</text>
</comment>